<proteinExistence type="inferred from homology"/>
<evidence type="ECO:0000313" key="2">
    <source>
        <dbReference type="EMBL" id="ARB02486.1"/>
    </source>
</evidence>
<dbReference type="AlphaFoldDB" id="A0A217EVW9"/>
<keyword evidence="2" id="KW-0614">Plasmid</keyword>
<dbReference type="Gene3D" id="3.30.160.130">
    <property type="entry name" value="ykff protein like domains"/>
    <property type="match status" value="1"/>
</dbReference>
<dbReference type="RefSeq" id="WP_420703267.1">
    <property type="nucleotide sequence ID" value="NZ_KY126370.1"/>
</dbReference>
<accession>A0A217EVW9</accession>
<sequence length="109" mass="12074">MGKTLREFLNQPMLLREPTAEETELAALLNGSTVTAPVVLPQGPFTREEATALTAQYTNVSIDNDQGTYFQLVVRGEEGLLTKCAWNFENDVGALLNRALASYRARKQQ</sequence>
<dbReference type="SUPFAM" id="SSF54786">
    <property type="entry name" value="YcfA/nrd intein domain"/>
    <property type="match status" value="1"/>
</dbReference>
<dbReference type="Pfam" id="PF06006">
    <property type="entry name" value="DUF905"/>
    <property type="match status" value="1"/>
</dbReference>
<dbReference type="InterPro" id="IPR038612">
    <property type="entry name" value="YkfF-like_sf"/>
</dbReference>
<evidence type="ECO:0000256" key="1">
    <source>
        <dbReference type="ARBA" id="ARBA00007059"/>
    </source>
</evidence>
<protein>
    <submittedName>
        <fullName evidence="2">DUF905 superfamily protein</fullName>
    </submittedName>
</protein>
<reference evidence="2" key="1">
    <citation type="submission" date="2016-11" db="EMBL/GenBank/DDBJ databases">
        <title>Evolution of class 1 integrons: mobilization and dispersal via food-borne bacteria.</title>
        <authorList>
            <person name="Ghaly T.M."/>
            <person name="Chow L."/>
            <person name="Asher A.J."/>
            <person name="Waldron L.S."/>
            <person name="Gillings M.R."/>
        </authorList>
    </citation>
    <scope>NUCLEOTIDE SEQUENCE</scope>
    <source>
        <strain evidence="2">MN201516</strain>
        <plasmid evidence="2">pOP-I</plasmid>
    </source>
</reference>
<name>A0A217EVW9_ENTCL</name>
<comment type="similarity">
    <text evidence="1">Belongs to the UPF0401 family.</text>
</comment>
<gene>
    <name evidence="2" type="ORF">MN018</name>
</gene>
<organism evidence="2">
    <name type="scientific">Enterobacter cloacae subsp. cloacae</name>
    <dbReference type="NCBI Taxonomy" id="336306"/>
    <lineage>
        <taxon>Bacteria</taxon>
        <taxon>Pseudomonadati</taxon>
        <taxon>Pseudomonadota</taxon>
        <taxon>Gammaproteobacteria</taxon>
        <taxon>Enterobacterales</taxon>
        <taxon>Enterobacteriaceae</taxon>
        <taxon>Enterobacter</taxon>
        <taxon>Enterobacter cloacae complex</taxon>
    </lineage>
</organism>
<dbReference type="InterPro" id="IPR009253">
    <property type="entry name" value="DUF905"/>
</dbReference>
<geneLocation type="plasmid" evidence="2">
    <name>pOP-I</name>
</geneLocation>
<dbReference type="EMBL" id="KY126370">
    <property type="protein sequence ID" value="ARB02486.1"/>
    <property type="molecule type" value="Genomic_DNA"/>
</dbReference>